<accession>A0A6L6X6T9</accession>
<comment type="caution">
    <text evidence="1">The sequence shown here is derived from an EMBL/GenBank/DDBJ whole genome shotgun (WGS) entry which is preliminary data.</text>
</comment>
<dbReference type="EMBL" id="WPNZ01000023">
    <property type="protein sequence ID" value="MVO89280.1"/>
    <property type="molecule type" value="Genomic_DNA"/>
</dbReference>
<name>A0A6L6X6T9_9ACTN</name>
<evidence type="ECO:0000313" key="1">
    <source>
        <dbReference type="EMBL" id="MVO89280.1"/>
    </source>
</evidence>
<protein>
    <submittedName>
        <fullName evidence="1">Uncharacterized protein</fullName>
    </submittedName>
</protein>
<dbReference type="AlphaFoldDB" id="A0A6L6X6T9"/>
<proteinExistence type="predicted"/>
<gene>
    <name evidence="1" type="ORF">GPA10_32130</name>
</gene>
<keyword evidence="2" id="KW-1185">Reference proteome</keyword>
<organism evidence="1 2">
    <name type="scientific">Streptomyces typhae</name>
    <dbReference type="NCBI Taxonomy" id="2681492"/>
    <lineage>
        <taxon>Bacteria</taxon>
        <taxon>Bacillati</taxon>
        <taxon>Actinomycetota</taxon>
        <taxon>Actinomycetes</taxon>
        <taxon>Kitasatosporales</taxon>
        <taxon>Streptomycetaceae</taxon>
        <taxon>Streptomyces</taxon>
    </lineage>
</organism>
<dbReference type="Proteomes" id="UP000483802">
    <property type="component" value="Unassembled WGS sequence"/>
</dbReference>
<reference evidence="1 2" key="1">
    <citation type="submission" date="2019-11" db="EMBL/GenBank/DDBJ databases">
        <title>Streptomyces typhae sp. nov., a novel endophytic actinomycete isolated from the root of cattail pollen (Typha angustifolia L.).</title>
        <authorList>
            <person name="Peng C."/>
        </authorList>
    </citation>
    <scope>NUCLEOTIDE SEQUENCE [LARGE SCALE GENOMIC DNA]</scope>
    <source>
        <strain evidence="2">p1417</strain>
    </source>
</reference>
<dbReference type="RefSeq" id="WP_157168554.1">
    <property type="nucleotide sequence ID" value="NZ_WPNZ01000023.1"/>
</dbReference>
<sequence length="116" mass="12904">MALNKKGSRRITVDGIEYRWRIRRKPSYMQGLCWTPLTYAVEAASGSQPGTILIVTSGQAHPSNWVGIETEPIRPAHVAASIREARDQGWDPTRVGSPFQLDRSAGFIARPRDDAE</sequence>
<evidence type="ECO:0000313" key="2">
    <source>
        <dbReference type="Proteomes" id="UP000483802"/>
    </source>
</evidence>